<dbReference type="AlphaFoldDB" id="A0A1Y2FTL7"/>
<feature type="chain" id="PRO_5012847463" evidence="1">
    <location>
        <begin position="29"/>
        <end position="318"/>
    </location>
</feature>
<proteinExistence type="predicted"/>
<accession>A0A1Y2FTL7</accession>
<sequence>MLSHSSAALFYGVWIPTALLAFAARAHPQIHGPITIINLITHRRRAGTLQVKPNEEDDPNKVPAVARMPMEVWEQIKGYLLDEIDSEERKCIDKLRCEDCTAKGEKKAVEEGSAEEDESAGSAEAQSRYEWTHWRAPACQRCLKNMLCKVGYPAFCGEEELITNMLFDLNLMKASDAHHLSESDGNTFTAVGLRFRKEGRDGGCYPTLYANADHDGAGLVTVSSFSHDIFKIHDDSSFYHFVSTYRLLTAEKFALNLVPDDNDDIIDEDPLGLDVLSFREQLESLMRDDAGQRESQRGVKYSRKPNPRWMMWNKCGGD</sequence>
<gene>
    <name evidence="2" type="ORF">BCR35DRAFT_351588</name>
</gene>
<dbReference type="InParanoid" id="A0A1Y2FTL7"/>
<protein>
    <submittedName>
        <fullName evidence="2">Uncharacterized protein</fullName>
    </submittedName>
</protein>
<keyword evidence="1" id="KW-0732">Signal</keyword>
<dbReference type="Proteomes" id="UP000193467">
    <property type="component" value="Unassembled WGS sequence"/>
</dbReference>
<feature type="signal peptide" evidence="1">
    <location>
        <begin position="1"/>
        <end position="28"/>
    </location>
</feature>
<evidence type="ECO:0000256" key="1">
    <source>
        <dbReference type="SAM" id="SignalP"/>
    </source>
</evidence>
<name>A0A1Y2FTL7_9BASI</name>
<keyword evidence="3" id="KW-1185">Reference proteome</keyword>
<comment type="caution">
    <text evidence="2">The sequence shown here is derived from an EMBL/GenBank/DDBJ whole genome shotgun (WGS) entry which is preliminary data.</text>
</comment>
<evidence type="ECO:0000313" key="3">
    <source>
        <dbReference type="Proteomes" id="UP000193467"/>
    </source>
</evidence>
<evidence type="ECO:0000313" key="2">
    <source>
        <dbReference type="EMBL" id="ORY86035.1"/>
    </source>
</evidence>
<organism evidence="2 3">
    <name type="scientific">Leucosporidium creatinivorum</name>
    <dbReference type="NCBI Taxonomy" id="106004"/>
    <lineage>
        <taxon>Eukaryota</taxon>
        <taxon>Fungi</taxon>
        <taxon>Dikarya</taxon>
        <taxon>Basidiomycota</taxon>
        <taxon>Pucciniomycotina</taxon>
        <taxon>Microbotryomycetes</taxon>
        <taxon>Leucosporidiales</taxon>
        <taxon>Leucosporidium</taxon>
    </lineage>
</organism>
<reference evidence="2 3" key="1">
    <citation type="submission" date="2016-07" db="EMBL/GenBank/DDBJ databases">
        <title>Pervasive Adenine N6-methylation of Active Genes in Fungi.</title>
        <authorList>
            <consortium name="DOE Joint Genome Institute"/>
            <person name="Mondo S.J."/>
            <person name="Dannebaum R.O."/>
            <person name="Kuo R.C."/>
            <person name="Labutti K."/>
            <person name="Haridas S."/>
            <person name="Kuo A."/>
            <person name="Salamov A."/>
            <person name="Ahrendt S.R."/>
            <person name="Lipzen A."/>
            <person name="Sullivan W."/>
            <person name="Andreopoulos W.B."/>
            <person name="Clum A."/>
            <person name="Lindquist E."/>
            <person name="Daum C."/>
            <person name="Ramamoorthy G.K."/>
            <person name="Gryganskyi A."/>
            <person name="Culley D."/>
            <person name="Magnuson J.K."/>
            <person name="James T.Y."/>
            <person name="O'Malley M.A."/>
            <person name="Stajich J.E."/>
            <person name="Spatafora J.W."/>
            <person name="Visel A."/>
            <person name="Grigoriev I.V."/>
        </authorList>
    </citation>
    <scope>NUCLEOTIDE SEQUENCE [LARGE SCALE GENOMIC DNA]</scope>
    <source>
        <strain evidence="2 3">62-1032</strain>
    </source>
</reference>
<dbReference type="EMBL" id="MCGR01000015">
    <property type="protein sequence ID" value="ORY86035.1"/>
    <property type="molecule type" value="Genomic_DNA"/>
</dbReference>